<dbReference type="PANTHER" id="PTHR13068:SF236">
    <property type="entry name" value="OS02G0749800 PROTEIN"/>
    <property type="match status" value="1"/>
</dbReference>
<dbReference type="GO" id="GO:0003676">
    <property type="term" value="F:nucleic acid binding"/>
    <property type="evidence" value="ECO:0007669"/>
    <property type="project" value="InterPro"/>
</dbReference>
<accession>A0A7J7M882</accession>
<organism evidence="4 5">
    <name type="scientific">Kingdonia uniflora</name>
    <dbReference type="NCBI Taxonomy" id="39325"/>
    <lineage>
        <taxon>Eukaryota</taxon>
        <taxon>Viridiplantae</taxon>
        <taxon>Streptophyta</taxon>
        <taxon>Embryophyta</taxon>
        <taxon>Tracheophyta</taxon>
        <taxon>Spermatophyta</taxon>
        <taxon>Magnoliopsida</taxon>
        <taxon>Ranunculales</taxon>
        <taxon>Circaeasteraceae</taxon>
        <taxon>Kingdonia</taxon>
    </lineage>
</organism>
<sequence length="311" mass="35175">NQSASKGFVALADEFRVKRNSGLFIQAVKVMGSMNKATTDAKVVLYKSYGWSELDILSAFRKSPTILRHSDQNIKATMSFLIDEVGYKPKDIAVKPVLLSYSLEKVLKPRNEVLNTLVSRGLINKKPEFQSVAVISKEKFLQNYVFREGVEAQESQFRKWMEKALTINAKAVPFYSSTYLRCLKLQQQLAQECIGNKIITLLILVQKELQNYFRLDQRTSSVQSRLTQFQKVEGEDSFASIHVAEAEANSYNINILKGAKKASSYPIYNGVEENCRLAVQTAQKMDGKGIFRSENGWGIKMAFLMHAFHGC</sequence>
<keyword evidence="3" id="KW-0809">Transit peptide</keyword>
<dbReference type="Proteomes" id="UP000541444">
    <property type="component" value="Unassembled WGS sequence"/>
</dbReference>
<name>A0A7J7M882_9MAGN</name>
<keyword evidence="5" id="KW-1185">Reference proteome</keyword>
<dbReference type="InterPro" id="IPR003690">
    <property type="entry name" value="MTERF"/>
</dbReference>
<dbReference type="EMBL" id="JACGCM010001717">
    <property type="protein sequence ID" value="KAF6151095.1"/>
    <property type="molecule type" value="Genomic_DNA"/>
</dbReference>
<comment type="similarity">
    <text evidence="1">Belongs to the mTERF family.</text>
</comment>
<reference evidence="4 5" key="1">
    <citation type="journal article" date="2020" name="IScience">
        <title>Genome Sequencing of the Endangered Kingdonia uniflora (Circaeasteraceae, Ranunculales) Reveals Potential Mechanisms of Evolutionary Specialization.</title>
        <authorList>
            <person name="Sun Y."/>
            <person name="Deng T."/>
            <person name="Zhang A."/>
            <person name="Moore M.J."/>
            <person name="Landis J.B."/>
            <person name="Lin N."/>
            <person name="Zhang H."/>
            <person name="Zhang X."/>
            <person name="Huang J."/>
            <person name="Zhang X."/>
            <person name="Sun H."/>
            <person name="Wang H."/>
        </authorList>
    </citation>
    <scope>NUCLEOTIDE SEQUENCE [LARGE SCALE GENOMIC DNA]</scope>
    <source>
        <strain evidence="4">TB1705</strain>
        <tissue evidence="4">Leaf</tissue>
    </source>
</reference>
<dbReference type="Pfam" id="PF02536">
    <property type="entry name" value="mTERF"/>
    <property type="match status" value="1"/>
</dbReference>
<dbReference type="InterPro" id="IPR038538">
    <property type="entry name" value="MTERF_sf"/>
</dbReference>
<keyword evidence="2" id="KW-0805">Transcription regulation</keyword>
<comment type="caution">
    <text evidence="4">The sequence shown here is derived from an EMBL/GenBank/DDBJ whole genome shotgun (WGS) entry which is preliminary data.</text>
</comment>
<dbReference type="PANTHER" id="PTHR13068">
    <property type="entry name" value="CGI-12 PROTEIN-RELATED"/>
    <property type="match status" value="1"/>
</dbReference>
<evidence type="ECO:0000313" key="5">
    <source>
        <dbReference type="Proteomes" id="UP000541444"/>
    </source>
</evidence>
<gene>
    <name evidence="4" type="ORF">GIB67_042430</name>
</gene>
<protein>
    <submittedName>
        <fullName evidence="4">Uncharacterized protein</fullName>
    </submittedName>
</protein>
<dbReference type="GO" id="GO:0006353">
    <property type="term" value="P:DNA-templated transcription termination"/>
    <property type="evidence" value="ECO:0007669"/>
    <property type="project" value="UniProtKB-KW"/>
</dbReference>
<evidence type="ECO:0000256" key="3">
    <source>
        <dbReference type="ARBA" id="ARBA00022946"/>
    </source>
</evidence>
<feature type="non-terminal residue" evidence="4">
    <location>
        <position position="1"/>
    </location>
</feature>
<keyword evidence="2" id="KW-0804">Transcription</keyword>
<evidence type="ECO:0000313" key="4">
    <source>
        <dbReference type="EMBL" id="KAF6151095.1"/>
    </source>
</evidence>
<evidence type="ECO:0000256" key="2">
    <source>
        <dbReference type="ARBA" id="ARBA00022472"/>
    </source>
</evidence>
<dbReference type="SMART" id="SM00733">
    <property type="entry name" value="Mterf"/>
    <property type="match status" value="2"/>
</dbReference>
<evidence type="ECO:0000256" key="1">
    <source>
        <dbReference type="ARBA" id="ARBA00007692"/>
    </source>
</evidence>
<dbReference type="OrthoDB" id="637682at2759"/>
<dbReference type="AlphaFoldDB" id="A0A7J7M882"/>
<proteinExistence type="inferred from homology"/>
<keyword evidence="2" id="KW-0806">Transcription termination</keyword>
<dbReference type="Gene3D" id="1.25.70.10">
    <property type="entry name" value="Transcription termination factor 3, mitochondrial"/>
    <property type="match status" value="1"/>
</dbReference>